<keyword evidence="4 5" id="KW-0119">Carbohydrate metabolism</keyword>
<evidence type="ECO:0000313" key="11">
    <source>
        <dbReference type="Proteomes" id="UP000655208"/>
    </source>
</evidence>
<evidence type="ECO:0000256" key="2">
    <source>
        <dbReference type="ARBA" id="ARBA00022723"/>
    </source>
</evidence>
<proteinExistence type="inferred from homology"/>
<evidence type="ECO:0000256" key="1">
    <source>
        <dbReference type="ARBA" id="ARBA00010716"/>
    </source>
</evidence>
<feature type="binding site" evidence="7">
    <location>
        <begin position="220"/>
        <end position="221"/>
    </location>
    <ligand>
        <name>substrate</name>
    </ligand>
</feature>
<sequence>MADLRVLAGDLVVDGRATGPSVVEVTAGRISAIVPGGRAGPGPVLDARDATVAAGFVDLHTHGAAGAQVIDGRADDVSRMARFYAAHGVTGFLATVGGSDEHIEAGLSAVRAYLDRPDPSGARCLGVHLEGPFISGSCPGAFRPDSVVPADAAVLARYLDRAGGTLRLLTLAPELPGADELLGLAAAHGVVCSAGHSAASAADMTRAVDLGVRGATHLFNAMAPLHHRRPGILGVALTDPRVVTEVIADGVHVDPLLLRLTARAKGLDGMVLITDSIGATGLPDGVHHFEEQEIVVDGGAARLADGTLAGSVLDMATAVANFAAAAGVSWERATIPATRVPARVLGLGRETGTVAVGLAADLVAVDAAHRVLWTLVGGRVVHRR</sequence>
<accession>A0A917STG6</accession>
<feature type="domain" description="Amidohydrolase-related" evidence="9">
    <location>
        <begin position="51"/>
        <end position="367"/>
    </location>
</feature>
<dbReference type="Gene3D" id="2.30.40.10">
    <property type="entry name" value="Urease, subunit C, domain 1"/>
    <property type="match status" value="1"/>
</dbReference>
<protein>
    <submittedName>
        <fullName evidence="10">N-acetylglucosamine-6-phosphate deacetylase</fullName>
    </submittedName>
</protein>
<feature type="binding site" evidence="7">
    <location>
        <position position="252"/>
    </location>
    <ligand>
        <name>substrate</name>
    </ligand>
</feature>
<dbReference type="NCBIfam" id="TIGR00221">
    <property type="entry name" value="nagA"/>
    <property type="match status" value="1"/>
</dbReference>
<evidence type="ECO:0000256" key="6">
    <source>
        <dbReference type="PIRSR" id="PIRSR038994-1"/>
    </source>
</evidence>
<dbReference type="Proteomes" id="UP000655208">
    <property type="component" value="Unassembled WGS sequence"/>
</dbReference>
<feature type="binding site" evidence="7">
    <location>
        <position position="141"/>
    </location>
    <ligand>
        <name>substrate</name>
    </ligand>
</feature>
<dbReference type="PANTHER" id="PTHR11113:SF14">
    <property type="entry name" value="N-ACETYLGLUCOSAMINE-6-PHOSPHATE DEACETYLASE"/>
    <property type="match status" value="1"/>
</dbReference>
<dbReference type="RefSeq" id="WP_188941143.1">
    <property type="nucleotide sequence ID" value="NZ_BMNA01000003.1"/>
</dbReference>
<feature type="binding site" evidence="7">
    <location>
        <begin position="308"/>
        <end position="310"/>
    </location>
    <ligand>
        <name>substrate</name>
    </ligand>
</feature>
<feature type="binding site" evidence="8">
    <location>
        <position position="130"/>
    </location>
    <ligand>
        <name>Zn(2+)</name>
        <dbReference type="ChEBI" id="CHEBI:29105"/>
    </ligand>
</feature>
<feature type="active site" description="Proton donor/acceptor" evidence="6">
    <location>
        <position position="275"/>
    </location>
</feature>
<evidence type="ECO:0000256" key="4">
    <source>
        <dbReference type="ARBA" id="ARBA00023277"/>
    </source>
</evidence>
<evidence type="ECO:0000313" key="10">
    <source>
        <dbReference type="EMBL" id="GGL98186.1"/>
    </source>
</evidence>
<comment type="caution">
    <text evidence="10">The sequence shown here is derived from an EMBL/GenBank/DDBJ whole genome shotgun (WGS) entry which is preliminary data.</text>
</comment>
<dbReference type="InterPro" id="IPR003764">
    <property type="entry name" value="GlcNAc_6-P_deAcase"/>
</dbReference>
<dbReference type="Gene3D" id="3.20.20.140">
    <property type="entry name" value="Metal-dependent hydrolases"/>
    <property type="match status" value="1"/>
</dbReference>
<dbReference type="AlphaFoldDB" id="A0A917STG6"/>
<dbReference type="PANTHER" id="PTHR11113">
    <property type="entry name" value="N-ACETYLGLUCOSAMINE-6-PHOSPHATE DEACETYLASE"/>
    <property type="match status" value="1"/>
</dbReference>
<evidence type="ECO:0000256" key="7">
    <source>
        <dbReference type="PIRSR" id="PIRSR038994-2"/>
    </source>
</evidence>
<dbReference type="EMBL" id="BMNA01000003">
    <property type="protein sequence ID" value="GGL98186.1"/>
    <property type="molecule type" value="Genomic_DNA"/>
</dbReference>
<evidence type="ECO:0000256" key="3">
    <source>
        <dbReference type="ARBA" id="ARBA00022801"/>
    </source>
</evidence>
<gene>
    <name evidence="10" type="ORF">GCM10011594_17620</name>
</gene>
<dbReference type="InterPro" id="IPR006680">
    <property type="entry name" value="Amidohydro-rel"/>
</dbReference>
<dbReference type="InterPro" id="IPR032466">
    <property type="entry name" value="Metal_Hydrolase"/>
</dbReference>
<name>A0A917STG6_9ACTN</name>
<feature type="binding site" evidence="7">
    <location>
        <position position="228"/>
    </location>
    <ligand>
        <name>substrate</name>
    </ligand>
</feature>
<dbReference type="Pfam" id="PF01979">
    <property type="entry name" value="Amidohydro_1"/>
    <property type="match status" value="1"/>
</dbReference>
<feature type="binding site" evidence="8">
    <location>
        <position position="196"/>
    </location>
    <ligand>
        <name>Zn(2+)</name>
        <dbReference type="ChEBI" id="CHEBI:29105"/>
    </ligand>
</feature>
<dbReference type="PIRSF" id="PIRSF038994">
    <property type="entry name" value="NagA"/>
    <property type="match status" value="1"/>
</dbReference>
<evidence type="ECO:0000259" key="9">
    <source>
        <dbReference type="Pfam" id="PF01979"/>
    </source>
</evidence>
<dbReference type="GO" id="GO:0046872">
    <property type="term" value="F:metal ion binding"/>
    <property type="evidence" value="ECO:0007669"/>
    <property type="project" value="UniProtKB-KW"/>
</dbReference>
<dbReference type="GO" id="GO:0008448">
    <property type="term" value="F:N-acetylglucosamine-6-phosphate deacetylase activity"/>
    <property type="evidence" value="ECO:0007669"/>
    <property type="project" value="InterPro"/>
</dbReference>
<comment type="cofactor">
    <cofactor evidence="8">
        <name>a divalent metal cation</name>
        <dbReference type="ChEBI" id="CHEBI:60240"/>
    </cofactor>
    <text evidence="8">Binds 1 divalent metal cation per subunit.</text>
</comment>
<dbReference type="SUPFAM" id="SSF51338">
    <property type="entry name" value="Composite domain of metallo-dependent hydrolases"/>
    <property type="match status" value="1"/>
</dbReference>
<comment type="similarity">
    <text evidence="1 5">Belongs to the metallo-dependent hydrolases superfamily. NagA family.</text>
</comment>
<evidence type="ECO:0000256" key="8">
    <source>
        <dbReference type="PIRSR" id="PIRSR038994-3"/>
    </source>
</evidence>
<organism evidence="10 11">
    <name type="scientific">Nakamurella endophytica</name>
    <dbReference type="NCBI Taxonomy" id="1748367"/>
    <lineage>
        <taxon>Bacteria</taxon>
        <taxon>Bacillati</taxon>
        <taxon>Actinomycetota</taxon>
        <taxon>Actinomycetes</taxon>
        <taxon>Nakamurellales</taxon>
        <taxon>Nakamurellaceae</taxon>
        <taxon>Nakamurella</taxon>
    </lineage>
</organism>
<keyword evidence="3 5" id="KW-0378">Hydrolase</keyword>
<keyword evidence="11" id="KW-1185">Reference proteome</keyword>
<dbReference type="InterPro" id="IPR011059">
    <property type="entry name" value="Metal-dep_hydrolase_composite"/>
</dbReference>
<dbReference type="SUPFAM" id="SSF51556">
    <property type="entry name" value="Metallo-dependent hydrolases"/>
    <property type="match status" value="1"/>
</dbReference>
<reference evidence="10" key="1">
    <citation type="journal article" date="2014" name="Int. J. Syst. Evol. Microbiol.">
        <title>Complete genome sequence of Corynebacterium casei LMG S-19264T (=DSM 44701T), isolated from a smear-ripened cheese.</title>
        <authorList>
            <consortium name="US DOE Joint Genome Institute (JGI-PGF)"/>
            <person name="Walter F."/>
            <person name="Albersmeier A."/>
            <person name="Kalinowski J."/>
            <person name="Ruckert C."/>
        </authorList>
    </citation>
    <scope>NUCLEOTIDE SEQUENCE</scope>
    <source>
        <strain evidence="10">CGMCC 4.7308</strain>
    </source>
</reference>
<dbReference type="GO" id="GO:0006046">
    <property type="term" value="P:N-acetylglucosamine catabolic process"/>
    <property type="evidence" value="ECO:0007669"/>
    <property type="project" value="TreeGrafter"/>
</dbReference>
<feature type="binding site" evidence="8">
    <location>
        <position position="217"/>
    </location>
    <ligand>
        <name>Zn(2+)</name>
        <dbReference type="ChEBI" id="CHEBI:29105"/>
    </ligand>
</feature>
<keyword evidence="2 8" id="KW-0479">Metal-binding</keyword>
<evidence type="ECO:0000256" key="5">
    <source>
        <dbReference type="PIRNR" id="PIRNR038994"/>
    </source>
</evidence>
<reference evidence="10" key="2">
    <citation type="submission" date="2020-09" db="EMBL/GenBank/DDBJ databases">
        <authorList>
            <person name="Sun Q."/>
            <person name="Zhou Y."/>
        </authorList>
    </citation>
    <scope>NUCLEOTIDE SEQUENCE</scope>
    <source>
        <strain evidence="10">CGMCC 4.7308</strain>
    </source>
</reference>